<organism evidence="1 2">
    <name type="scientific">Ralstonia insidiosa</name>
    <dbReference type="NCBI Taxonomy" id="190721"/>
    <lineage>
        <taxon>Bacteria</taxon>
        <taxon>Pseudomonadati</taxon>
        <taxon>Pseudomonadota</taxon>
        <taxon>Betaproteobacteria</taxon>
        <taxon>Burkholderiales</taxon>
        <taxon>Burkholderiaceae</taxon>
        <taxon>Ralstonia</taxon>
    </lineage>
</organism>
<dbReference type="AlphaFoldDB" id="A0A848P5P4"/>
<evidence type="ECO:0000313" key="1">
    <source>
        <dbReference type="EMBL" id="NMV39946.1"/>
    </source>
</evidence>
<accession>A0A848P5P4</accession>
<protein>
    <submittedName>
        <fullName evidence="1">Uncharacterized protein</fullName>
    </submittedName>
</protein>
<sequence>MSRINLSTAPLDARCKAILAVFVDQGWDKAGVSYQTHVSVVPLSDFDYLLRFSGLSFPTPQGSVFRPVLKT</sequence>
<dbReference type="EMBL" id="JABBZM010000017">
    <property type="protein sequence ID" value="NMV39946.1"/>
    <property type="molecule type" value="Genomic_DNA"/>
</dbReference>
<gene>
    <name evidence="1" type="ORF">HGR00_18720</name>
</gene>
<evidence type="ECO:0000313" key="2">
    <source>
        <dbReference type="Proteomes" id="UP000575469"/>
    </source>
</evidence>
<name>A0A848P5P4_9RALS</name>
<dbReference type="RefSeq" id="WP_169340889.1">
    <property type="nucleotide sequence ID" value="NZ_JABBZM010000017.1"/>
</dbReference>
<dbReference type="Proteomes" id="UP000575469">
    <property type="component" value="Unassembled WGS sequence"/>
</dbReference>
<reference evidence="1 2" key="1">
    <citation type="submission" date="2020-04" db="EMBL/GenBank/DDBJ databases">
        <title>Ralstonia insidiosa genome sequencing and assembly.</title>
        <authorList>
            <person name="Martins R.C.R."/>
            <person name="Perdigao-Neto L.V."/>
            <person name="Levin A.S.S."/>
            <person name="Costa S.F."/>
        </authorList>
    </citation>
    <scope>NUCLEOTIDE SEQUENCE [LARGE SCALE GENOMIC DNA]</scope>
    <source>
        <strain evidence="1 2">5047</strain>
    </source>
</reference>
<proteinExistence type="predicted"/>
<comment type="caution">
    <text evidence="1">The sequence shown here is derived from an EMBL/GenBank/DDBJ whole genome shotgun (WGS) entry which is preliminary data.</text>
</comment>